<dbReference type="EMBL" id="CACTIH010009095">
    <property type="protein sequence ID" value="CAA3023796.1"/>
    <property type="molecule type" value="Genomic_DNA"/>
</dbReference>
<keyword evidence="6 7" id="KW-0175">Coiled coil</keyword>
<comment type="catalytic activity">
    <reaction evidence="6">
        <text>S-ubiquitinyl-[E2 ubiquitin-conjugating enzyme]-L-cysteine + [acceptor protein]-L-lysine = [E2 ubiquitin-conjugating enzyme]-L-cysteine + N(6)-ubiquitinyl-[acceptor protein]-L-lysine.</text>
        <dbReference type="EC" id="2.3.2.27"/>
    </reaction>
</comment>
<gene>
    <name evidence="8" type="ORF">OLEA9_A067134</name>
</gene>
<keyword evidence="6" id="KW-0833">Ubl conjugation pathway</keyword>
<evidence type="ECO:0000256" key="6">
    <source>
        <dbReference type="RuleBase" id="RU365038"/>
    </source>
</evidence>
<accession>A0A8S0UXI1</accession>
<dbReference type="GO" id="GO:0008270">
    <property type="term" value="F:zinc ion binding"/>
    <property type="evidence" value="ECO:0007669"/>
    <property type="project" value="UniProtKB-KW"/>
</dbReference>
<organism evidence="8 9">
    <name type="scientific">Olea europaea subsp. europaea</name>
    <dbReference type="NCBI Taxonomy" id="158383"/>
    <lineage>
        <taxon>Eukaryota</taxon>
        <taxon>Viridiplantae</taxon>
        <taxon>Streptophyta</taxon>
        <taxon>Embryophyta</taxon>
        <taxon>Tracheophyta</taxon>
        <taxon>Spermatophyta</taxon>
        <taxon>Magnoliopsida</taxon>
        <taxon>eudicotyledons</taxon>
        <taxon>Gunneridae</taxon>
        <taxon>Pentapetalae</taxon>
        <taxon>asterids</taxon>
        <taxon>lamiids</taxon>
        <taxon>Lamiales</taxon>
        <taxon>Oleaceae</taxon>
        <taxon>Oleeae</taxon>
        <taxon>Olea</taxon>
    </lineage>
</organism>
<dbReference type="PANTHER" id="PTHR23163:SF0">
    <property type="entry name" value="E3 UBIQUITIN-PROTEIN LIGASE BRE1"/>
    <property type="match status" value="1"/>
</dbReference>
<evidence type="ECO:0000313" key="9">
    <source>
        <dbReference type="Proteomes" id="UP000594638"/>
    </source>
</evidence>
<dbReference type="GO" id="GO:0061630">
    <property type="term" value="F:ubiquitin protein ligase activity"/>
    <property type="evidence" value="ECO:0007669"/>
    <property type="project" value="UniProtKB-EC"/>
</dbReference>
<keyword evidence="3 6" id="KW-0863">Zinc-finger</keyword>
<dbReference type="GO" id="GO:0005634">
    <property type="term" value="C:nucleus"/>
    <property type="evidence" value="ECO:0007669"/>
    <property type="project" value="UniProtKB-SubCell"/>
</dbReference>
<sequence length="236" mass="27289">MESTMKELLDDYSARLQELKRLHDYQIDILRQLLVLQISSFVLVFSVLCFEIIKDLEADIEKCIKEKKWIEKKREEVPKEPDRLEIIVEFEADVKSLANILDRKAMELEASLLSSVEQNAGIQKLQAVVRGLKETISDLKLYREMYRHESTYSREVYEARNGEIKAWAYVRSLITSLEGQNLESRLKASIEAKAKSQKRLAAAEAEIGDLRQKLEASKSLSSLDHECLNSKIHSRF</sequence>
<dbReference type="OrthoDB" id="983945at2759"/>
<dbReference type="GO" id="GO:0016567">
    <property type="term" value="P:protein ubiquitination"/>
    <property type="evidence" value="ECO:0007669"/>
    <property type="project" value="UniProtKB-UniRule"/>
</dbReference>
<dbReference type="GO" id="GO:0016874">
    <property type="term" value="F:ligase activity"/>
    <property type="evidence" value="ECO:0007669"/>
    <property type="project" value="UniProtKB-KW"/>
</dbReference>
<evidence type="ECO:0000256" key="1">
    <source>
        <dbReference type="ARBA" id="ARBA00004123"/>
    </source>
</evidence>
<keyword evidence="2 6" id="KW-0479">Metal-binding</keyword>
<name>A0A8S0UXI1_OLEEU</name>
<reference evidence="8 9" key="1">
    <citation type="submission" date="2019-12" db="EMBL/GenBank/DDBJ databases">
        <authorList>
            <person name="Alioto T."/>
            <person name="Alioto T."/>
            <person name="Gomez Garrido J."/>
        </authorList>
    </citation>
    <scope>NUCLEOTIDE SEQUENCE [LARGE SCALE GENOMIC DNA]</scope>
</reference>
<dbReference type="AlphaFoldDB" id="A0A8S0UXI1"/>
<dbReference type="InterPro" id="IPR013956">
    <property type="entry name" value="E3_ubiquit_lig_Bre1"/>
</dbReference>
<dbReference type="GO" id="GO:0006325">
    <property type="term" value="P:chromatin organization"/>
    <property type="evidence" value="ECO:0007669"/>
    <property type="project" value="UniProtKB-KW"/>
</dbReference>
<dbReference type="PANTHER" id="PTHR23163">
    <property type="entry name" value="RING FINGER PROTEIN-RELATED"/>
    <property type="match status" value="1"/>
</dbReference>
<evidence type="ECO:0000313" key="8">
    <source>
        <dbReference type="EMBL" id="CAA3023796.1"/>
    </source>
</evidence>
<evidence type="ECO:0000256" key="7">
    <source>
        <dbReference type="SAM" id="Coils"/>
    </source>
</evidence>
<dbReference type="Proteomes" id="UP000594638">
    <property type="component" value="Unassembled WGS sequence"/>
</dbReference>
<dbReference type="EC" id="2.3.2.27" evidence="6"/>
<keyword evidence="8" id="KW-0436">Ligase</keyword>
<keyword evidence="9" id="KW-1185">Reference proteome</keyword>
<keyword evidence="6" id="KW-0808">Transferase</keyword>
<comment type="caution">
    <text evidence="8">The sequence shown here is derived from an EMBL/GenBank/DDBJ whole genome shotgun (WGS) entry which is preliminary data.</text>
</comment>
<dbReference type="Gramene" id="OE9A067134T1">
    <property type="protein sequence ID" value="OE9A067134C1"/>
    <property type="gene ID" value="OE9A067134"/>
</dbReference>
<keyword evidence="6" id="KW-0156">Chromatin regulator</keyword>
<feature type="coiled-coil region" evidence="7">
    <location>
        <begin position="186"/>
        <end position="220"/>
    </location>
</feature>
<comment type="subcellular location">
    <subcellularLocation>
        <location evidence="1 6">Nucleus</location>
    </subcellularLocation>
</comment>
<comment type="pathway">
    <text evidence="6">Protein modification; protein ubiquitination.</text>
</comment>
<evidence type="ECO:0000256" key="5">
    <source>
        <dbReference type="ARBA" id="ARBA00023242"/>
    </source>
</evidence>
<evidence type="ECO:0000256" key="3">
    <source>
        <dbReference type="ARBA" id="ARBA00022771"/>
    </source>
</evidence>
<comment type="similarity">
    <text evidence="6">Belongs to the BRE1 family.</text>
</comment>
<keyword evidence="4 6" id="KW-0862">Zinc</keyword>
<protein>
    <recommendedName>
        <fullName evidence="6">E3 ubiquitin protein ligase</fullName>
        <ecNumber evidence="6">2.3.2.27</ecNumber>
    </recommendedName>
</protein>
<evidence type="ECO:0000256" key="2">
    <source>
        <dbReference type="ARBA" id="ARBA00022723"/>
    </source>
</evidence>
<proteinExistence type="inferred from homology"/>
<keyword evidence="5 6" id="KW-0539">Nucleus</keyword>
<dbReference type="GO" id="GO:0033503">
    <property type="term" value="C:HULC complex"/>
    <property type="evidence" value="ECO:0007669"/>
    <property type="project" value="TreeGrafter"/>
</dbReference>
<evidence type="ECO:0000256" key="4">
    <source>
        <dbReference type="ARBA" id="ARBA00022833"/>
    </source>
</evidence>